<feature type="transmembrane region" description="Helical" evidence="1">
    <location>
        <begin position="115"/>
        <end position="134"/>
    </location>
</feature>
<gene>
    <name evidence="2" type="ORF">HLUCCA11_17505</name>
</gene>
<reference evidence="2 3" key="1">
    <citation type="submission" date="2015-09" db="EMBL/GenBank/DDBJ databases">
        <title>Identification and resolution of microdiversity through metagenomic sequencing of parallel consortia.</title>
        <authorList>
            <person name="Nelson W.C."/>
            <person name="Romine M.F."/>
            <person name="Lindemann S.R."/>
        </authorList>
    </citation>
    <scope>NUCLEOTIDE SEQUENCE [LARGE SCALE GENOMIC DNA]</scope>
    <source>
        <strain evidence="2">Ana</strain>
    </source>
</reference>
<sequence>MSSLLLKSTAVVIWLALVGGLSELLRHRGYGPEITRKVVHIGAGHVILIAWWLGIPAWAGIAASAIFSLVALLSYRFPILPGINSVGRKSLGTFFYALSIGLLIIWFWPQGLPQYAAIGILTMTWGDGMAALVGQRLGQHPYQIWGEKKSWEGSLTMLLVSYGVCASVLLGVQGPQLATWVVAAAAAMVATLLESASKYGVDNLSVPLGTAATCFWLGLFW</sequence>
<keyword evidence="1" id="KW-0472">Membrane</keyword>
<evidence type="ECO:0000313" key="2">
    <source>
        <dbReference type="EMBL" id="KPQ33670.1"/>
    </source>
</evidence>
<dbReference type="STRING" id="1666911.HLUCCA11_17505"/>
<evidence type="ECO:0000256" key="1">
    <source>
        <dbReference type="SAM" id="Phobius"/>
    </source>
</evidence>
<organism evidence="2 3">
    <name type="scientific">Phormidesmis priestleyi Ana</name>
    <dbReference type="NCBI Taxonomy" id="1666911"/>
    <lineage>
        <taxon>Bacteria</taxon>
        <taxon>Bacillati</taxon>
        <taxon>Cyanobacteriota</taxon>
        <taxon>Cyanophyceae</taxon>
        <taxon>Leptolyngbyales</taxon>
        <taxon>Leptolyngbyaceae</taxon>
        <taxon>Phormidesmis</taxon>
    </lineage>
</organism>
<dbReference type="PANTHER" id="PTHR31303">
    <property type="entry name" value="CTP-DEPENDENT DIACYLGLYCEROL KINASE 1"/>
    <property type="match status" value="1"/>
</dbReference>
<keyword evidence="1" id="KW-0812">Transmembrane</keyword>
<keyword evidence="2" id="KW-0418">Kinase</keyword>
<dbReference type="InterPro" id="IPR037997">
    <property type="entry name" value="Dgk1-like"/>
</dbReference>
<protein>
    <submittedName>
        <fullName evidence="2">Dolichol kinase</fullName>
    </submittedName>
</protein>
<keyword evidence="2" id="KW-0808">Transferase</keyword>
<comment type="caution">
    <text evidence="2">The sequence shown here is derived from an EMBL/GenBank/DDBJ whole genome shotgun (WGS) entry which is preliminary data.</text>
</comment>
<feature type="transmembrane region" description="Helical" evidence="1">
    <location>
        <begin position="203"/>
        <end position="220"/>
    </location>
</feature>
<dbReference type="AlphaFoldDB" id="A0A0P7YSV9"/>
<feature type="transmembrane region" description="Helical" evidence="1">
    <location>
        <begin position="37"/>
        <end position="55"/>
    </location>
</feature>
<dbReference type="PANTHER" id="PTHR31303:SF1">
    <property type="entry name" value="CTP-DEPENDENT DIACYLGLYCEROL KINASE 1"/>
    <property type="match status" value="1"/>
</dbReference>
<dbReference type="Proteomes" id="UP000050465">
    <property type="component" value="Unassembled WGS sequence"/>
</dbReference>
<feature type="transmembrane region" description="Helical" evidence="1">
    <location>
        <begin position="155"/>
        <end position="172"/>
    </location>
</feature>
<dbReference type="PATRIC" id="fig|1666911.3.peg.1300"/>
<dbReference type="EMBL" id="LJZR01000028">
    <property type="protein sequence ID" value="KPQ33670.1"/>
    <property type="molecule type" value="Genomic_DNA"/>
</dbReference>
<accession>A0A0P7YSV9</accession>
<evidence type="ECO:0000313" key="3">
    <source>
        <dbReference type="Proteomes" id="UP000050465"/>
    </source>
</evidence>
<proteinExistence type="predicted"/>
<name>A0A0P7YSV9_9CYAN</name>
<feature type="transmembrane region" description="Helical" evidence="1">
    <location>
        <begin position="6"/>
        <end position="25"/>
    </location>
</feature>
<feature type="transmembrane region" description="Helical" evidence="1">
    <location>
        <begin position="91"/>
        <end position="109"/>
    </location>
</feature>
<dbReference type="GO" id="GO:0004143">
    <property type="term" value="F:ATP-dependent diacylglycerol kinase activity"/>
    <property type="evidence" value="ECO:0007669"/>
    <property type="project" value="InterPro"/>
</dbReference>
<keyword evidence="1" id="KW-1133">Transmembrane helix</keyword>
<feature type="transmembrane region" description="Helical" evidence="1">
    <location>
        <begin position="178"/>
        <end position="196"/>
    </location>
</feature>
<feature type="transmembrane region" description="Helical" evidence="1">
    <location>
        <begin position="61"/>
        <end position="79"/>
    </location>
</feature>